<feature type="domain" description="Thioredoxin" evidence="1">
    <location>
        <begin position="5"/>
        <end position="96"/>
    </location>
</feature>
<name>A0A931FAH7_9ENTE</name>
<accession>A0A931FAH7</accession>
<sequence>MKKTTNLAEVQHAVAQEDTVVLYLSMPNCSICQAVLPRLENLSSHYDFPSFHLDAVETPEVASAFQILTAPVILLYHKNKEIMRQARFIDFHQLEDTLNKLSIANETISYEELFNQL</sequence>
<dbReference type="InterPro" id="IPR036249">
    <property type="entry name" value="Thioredoxin-like_sf"/>
</dbReference>
<reference evidence="2" key="1">
    <citation type="submission" date="2020-09" db="EMBL/GenBank/DDBJ databases">
        <title>Genomic insights into the novelty and pathogenicity of a unique biofilm-forming Enterococcus sp. bacteria (Enterococcus lacertideformus) identified in reptiles.</title>
        <authorList>
            <person name="Agius J.E."/>
            <person name="Phalen D.N."/>
            <person name="Rose K."/>
            <person name="Eden J.-S."/>
        </authorList>
    </citation>
    <scope>NUCLEOTIDE SEQUENCE</scope>
    <source>
        <strain evidence="2">PHRS 0518</strain>
    </source>
</reference>
<comment type="caution">
    <text evidence="2">The sequence shown here is derived from an EMBL/GenBank/DDBJ whole genome shotgun (WGS) entry which is preliminary data.</text>
</comment>
<dbReference type="InterPro" id="IPR013766">
    <property type="entry name" value="Thioredoxin_domain"/>
</dbReference>
<proteinExistence type="predicted"/>
<dbReference type="CDD" id="cd02947">
    <property type="entry name" value="TRX_family"/>
    <property type="match status" value="1"/>
</dbReference>
<dbReference type="Pfam" id="PF00085">
    <property type="entry name" value="Thioredoxin"/>
    <property type="match status" value="1"/>
</dbReference>
<protein>
    <submittedName>
        <fullName evidence="2">Thioredoxin family protein</fullName>
    </submittedName>
</protein>
<dbReference type="EMBL" id="JADAKE010000008">
    <property type="protein sequence ID" value="MBF8807452.1"/>
    <property type="molecule type" value="Genomic_DNA"/>
</dbReference>
<gene>
    <name evidence="2" type="ORF">IC227_02390</name>
</gene>
<dbReference type="AlphaFoldDB" id="A0A931FAH7"/>
<dbReference type="Proteomes" id="UP000637757">
    <property type="component" value="Unassembled WGS sequence"/>
</dbReference>
<evidence type="ECO:0000313" key="2">
    <source>
        <dbReference type="EMBL" id="MBF8807452.1"/>
    </source>
</evidence>
<organism evidence="2 3">
    <name type="scientific">Enterococcus lacertideformus</name>
    <dbReference type="NCBI Taxonomy" id="2771493"/>
    <lineage>
        <taxon>Bacteria</taxon>
        <taxon>Bacillati</taxon>
        <taxon>Bacillota</taxon>
        <taxon>Bacilli</taxon>
        <taxon>Lactobacillales</taxon>
        <taxon>Enterococcaceae</taxon>
        <taxon>Enterococcus</taxon>
    </lineage>
</organism>
<evidence type="ECO:0000313" key="3">
    <source>
        <dbReference type="Proteomes" id="UP000637757"/>
    </source>
</evidence>
<evidence type="ECO:0000259" key="1">
    <source>
        <dbReference type="Pfam" id="PF00085"/>
    </source>
</evidence>
<keyword evidence="3" id="KW-1185">Reference proteome</keyword>
<dbReference type="SUPFAM" id="SSF52833">
    <property type="entry name" value="Thioredoxin-like"/>
    <property type="match status" value="1"/>
</dbReference>
<dbReference type="Gene3D" id="3.40.30.10">
    <property type="entry name" value="Glutaredoxin"/>
    <property type="match status" value="1"/>
</dbReference>